<dbReference type="Proteomes" id="UP000671879">
    <property type="component" value="Chromosome"/>
</dbReference>
<evidence type="ECO:0000313" key="4">
    <source>
        <dbReference type="EMBL" id="QTX32772.1"/>
    </source>
</evidence>
<evidence type="ECO:0000259" key="3">
    <source>
        <dbReference type="Pfam" id="PF05683"/>
    </source>
</evidence>
<protein>
    <submittedName>
        <fullName evidence="4">Fumarate hydratase C-terminal domain-containing protein</fullName>
    </submittedName>
</protein>
<dbReference type="InterPro" id="IPR004647">
    <property type="entry name" value="Fe-S_hydro-lyase_TtdB-typ_cat"/>
</dbReference>
<dbReference type="Gene3D" id="3.20.130.10">
    <property type="entry name" value="Fe-S hydro-lyase, tartrate dehydratase beta-type, catalytic domain"/>
    <property type="match status" value="1"/>
</dbReference>
<organism evidence="4 5">
    <name type="scientific">Aminithiophilus ramosus</name>
    <dbReference type="NCBI Taxonomy" id="3029084"/>
    <lineage>
        <taxon>Bacteria</taxon>
        <taxon>Thermotogati</taxon>
        <taxon>Synergistota</taxon>
        <taxon>Synergistia</taxon>
        <taxon>Synergistales</taxon>
        <taxon>Aminithiophilaceae</taxon>
        <taxon>Aminithiophilus</taxon>
    </lineage>
</organism>
<dbReference type="Pfam" id="PF05683">
    <property type="entry name" value="Fumerase_C"/>
    <property type="match status" value="1"/>
</dbReference>
<keyword evidence="5" id="KW-1185">Reference proteome</keyword>
<sequence length="191" mass="20246">MTQVRKVQAPFGEDLARSLRSGERVLLSGILFTARDAAHKRLVEALSRGEAPLDLADQVIYYAGPAPAGPGKIIGPVGPTTSGRMDPYTVTLLEKGLRGMIGKGGRSPQVLRALADRGAVYFGATGGAAALLARSVRRCDVVAYGDLGPEAIRRLEVVDMPLVVVADAWGGDLYRDGPEAFLLGRQGMELF</sequence>
<accession>A0A9Q7F030</accession>
<evidence type="ECO:0000313" key="5">
    <source>
        <dbReference type="Proteomes" id="UP000671879"/>
    </source>
</evidence>
<dbReference type="SUPFAM" id="SSF117457">
    <property type="entry name" value="FumA C-terminal domain-like"/>
    <property type="match status" value="1"/>
</dbReference>
<dbReference type="InterPro" id="IPR036660">
    <property type="entry name" value="Fe-S_hydroAse_TtdB_cat_sf"/>
</dbReference>
<evidence type="ECO:0000256" key="2">
    <source>
        <dbReference type="ARBA" id="ARBA00023239"/>
    </source>
</evidence>
<dbReference type="PANTHER" id="PTHR43351:SF2">
    <property type="entry name" value="L(+)-TARTRATE DEHYDRATASE SUBUNIT BETA-RELATED"/>
    <property type="match status" value="1"/>
</dbReference>
<dbReference type="PANTHER" id="PTHR43351">
    <property type="entry name" value="L(+)-TARTRATE DEHYDRATASE SUBUNIT BETA"/>
    <property type="match status" value="1"/>
</dbReference>
<reference evidence="5" key="1">
    <citation type="submission" date="2021-04" db="EMBL/GenBank/DDBJ databases">
        <title>A novel Synergistetes isolate from a pyrite-forming mixed culture.</title>
        <authorList>
            <person name="Bunk B."/>
            <person name="Sproer C."/>
            <person name="Spring S."/>
            <person name="Pester M."/>
        </authorList>
    </citation>
    <scope>NUCLEOTIDE SEQUENCE [LARGE SCALE GENOMIC DNA]</scope>
    <source>
        <strain evidence="5">J.5.4.2-T.3.5.2</strain>
    </source>
</reference>
<gene>
    <name evidence="4" type="ORF">KAR29_02215</name>
</gene>
<dbReference type="NCBIfam" id="TIGR00723">
    <property type="entry name" value="ttdB_fumA_fumB"/>
    <property type="match status" value="1"/>
</dbReference>
<dbReference type="KEGG" id="aram:KAR29_02215"/>
<name>A0A9Q7F030_9BACT</name>
<comment type="similarity">
    <text evidence="1">Belongs to the class-I fumarase family.</text>
</comment>
<evidence type="ECO:0000256" key="1">
    <source>
        <dbReference type="ARBA" id="ARBA00008876"/>
    </source>
</evidence>
<keyword evidence="2" id="KW-0456">Lyase</keyword>
<dbReference type="EMBL" id="CP072943">
    <property type="protein sequence ID" value="QTX32772.1"/>
    <property type="molecule type" value="Genomic_DNA"/>
</dbReference>
<dbReference type="AlphaFoldDB" id="A0A9Q7F030"/>
<feature type="domain" description="Fe-S hydro-lyase tartrate dehydratase beta-type catalytic" evidence="3">
    <location>
        <begin position="15"/>
        <end position="176"/>
    </location>
</feature>
<dbReference type="RefSeq" id="WP_274374026.1">
    <property type="nucleotide sequence ID" value="NZ_CP072943.1"/>
</dbReference>
<proteinExistence type="inferred from homology"/>
<dbReference type="GO" id="GO:0016836">
    <property type="term" value="F:hydro-lyase activity"/>
    <property type="evidence" value="ECO:0007669"/>
    <property type="project" value="InterPro"/>
</dbReference>